<dbReference type="AlphaFoldDB" id="A0A7R9QGK7"/>
<evidence type="ECO:0000256" key="2">
    <source>
        <dbReference type="ARBA" id="ARBA00005679"/>
    </source>
</evidence>
<keyword evidence="7" id="KW-1185">Reference proteome</keyword>
<comment type="subcellular location">
    <subcellularLocation>
        <location evidence="1">Secreted</location>
    </subcellularLocation>
</comment>
<evidence type="ECO:0000256" key="5">
    <source>
        <dbReference type="ARBA" id="ARBA00023180"/>
    </source>
</evidence>
<dbReference type="InterPro" id="IPR004911">
    <property type="entry name" value="Interferon-induced_GILT"/>
</dbReference>
<dbReference type="Proteomes" id="UP000728032">
    <property type="component" value="Unassembled WGS sequence"/>
</dbReference>
<dbReference type="PANTHER" id="PTHR13234:SF8">
    <property type="entry name" value="GAMMA-INTERFERON-INDUCIBLE LYSOSOMAL THIOL REDUCTASE"/>
    <property type="match status" value="1"/>
</dbReference>
<accession>A0A7R9QGK7</accession>
<evidence type="ECO:0000313" key="6">
    <source>
        <dbReference type="EMBL" id="CAD7645134.1"/>
    </source>
</evidence>
<feature type="non-terminal residue" evidence="6">
    <location>
        <position position="149"/>
    </location>
</feature>
<dbReference type="Pfam" id="PF03227">
    <property type="entry name" value="GILT"/>
    <property type="match status" value="1"/>
</dbReference>
<keyword evidence="3" id="KW-0964">Secreted</keyword>
<reference evidence="6" key="1">
    <citation type="submission" date="2020-11" db="EMBL/GenBank/DDBJ databases">
        <authorList>
            <person name="Tran Van P."/>
        </authorList>
    </citation>
    <scope>NUCLEOTIDE SEQUENCE</scope>
</reference>
<name>A0A7R9QGK7_9ACAR</name>
<gene>
    <name evidence="6" type="ORF">ONB1V03_LOCUS5050</name>
</gene>
<dbReference type="EMBL" id="OC916746">
    <property type="protein sequence ID" value="CAD7645134.1"/>
    <property type="molecule type" value="Genomic_DNA"/>
</dbReference>
<dbReference type="GO" id="GO:0005576">
    <property type="term" value="C:extracellular region"/>
    <property type="evidence" value="ECO:0007669"/>
    <property type="project" value="UniProtKB-SubCell"/>
</dbReference>
<keyword evidence="5" id="KW-0325">Glycoprotein</keyword>
<evidence type="ECO:0000256" key="4">
    <source>
        <dbReference type="ARBA" id="ARBA00022729"/>
    </source>
</evidence>
<dbReference type="OrthoDB" id="958254at2759"/>
<evidence type="ECO:0000256" key="1">
    <source>
        <dbReference type="ARBA" id="ARBA00004613"/>
    </source>
</evidence>
<dbReference type="EMBL" id="CAJPVJ010001921">
    <property type="protein sequence ID" value="CAG2165510.1"/>
    <property type="molecule type" value="Genomic_DNA"/>
</dbReference>
<protein>
    <recommendedName>
        <fullName evidence="8">Gamma-interferon inducible lysosomal thiol reductase</fullName>
    </recommendedName>
</protein>
<keyword evidence="4" id="KW-0732">Signal</keyword>
<organism evidence="6">
    <name type="scientific">Oppiella nova</name>
    <dbReference type="NCBI Taxonomy" id="334625"/>
    <lineage>
        <taxon>Eukaryota</taxon>
        <taxon>Metazoa</taxon>
        <taxon>Ecdysozoa</taxon>
        <taxon>Arthropoda</taxon>
        <taxon>Chelicerata</taxon>
        <taxon>Arachnida</taxon>
        <taxon>Acari</taxon>
        <taxon>Acariformes</taxon>
        <taxon>Sarcoptiformes</taxon>
        <taxon>Oribatida</taxon>
        <taxon>Brachypylina</taxon>
        <taxon>Oppioidea</taxon>
        <taxon>Oppiidae</taxon>
        <taxon>Oppiella</taxon>
    </lineage>
</organism>
<sequence>NAKWKRVDRPDGTFDVEFTCQHGEQECIGNRIHDCVLSTDPIDKTLAFDGCIFQAPDWKTPASAGKTCSEQLKHNWTAINDCATGPLGRGLLLLHGERHSTTSPKPTYVPWIAINGVHNDALQEQAQGNLLKLVCDTYEGQKPAQCNSV</sequence>
<evidence type="ECO:0000313" key="7">
    <source>
        <dbReference type="Proteomes" id="UP000728032"/>
    </source>
</evidence>
<evidence type="ECO:0000256" key="3">
    <source>
        <dbReference type="ARBA" id="ARBA00022525"/>
    </source>
</evidence>
<proteinExistence type="inferred from homology"/>
<comment type="similarity">
    <text evidence="2">Belongs to the GILT family.</text>
</comment>
<dbReference type="PANTHER" id="PTHR13234">
    <property type="entry name" value="GAMMA-INTERFERON INDUCIBLE LYSOSOMAL THIOL REDUCTASE GILT"/>
    <property type="match status" value="1"/>
</dbReference>
<dbReference type="GO" id="GO:0016671">
    <property type="term" value="F:oxidoreductase activity, acting on a sulfur group of donors, disulfide as acceptor"/>
    <property type="evidence" value="ECO:0007669"/>
    <property type="project" value="InterPro"/>
</dbReference>
<evidence type="ECO:0008006" key="8">
    <source>
        <dbReference type="Google" id="ProtNLM"/>
    </source>
</evidence>